<keyword evidence="2" id="KW-1185">Reference proteome</keyword>
<dbReference type="Proteomes" id="UP000018208">
    <property type="component" value="Unassembled WGS sequence"/>
</dbReference>
<gene>
    <name evidence="1" type="ORF">SS50377_26855</name>
</gene>
<evidence type="ECO:0000313" key="2">
    <source>
        <dbReference type="Proteomes" id="UP000018208"/>
    </source>
</evidence>
<protein>
    <submittedName>
        <fullName evidence="1">Uncharacterized protein</fullName>
    </submittedName>
</protein>
<reference evidence="1 2" key="1">
    <citation type="journal article" date="2014" name="PLoS Genet.">
        <title>The Genome of Spironucleus salmonicida Highlights a Fish Pathogen Adapted to Fluctuating Environments.</title>
        <authorList>
            <person name="Xu F."/>
            <person name="Jerlstrom-Hultqvist J."/>
            <person name="Einarsson E."/>
            <person name="Astvaldsson A."/>
            <person name="Svard S.G."/>
            <person name="Andersson J.O."/>
        </authorList>
    </citation>
    <scope>NUCLEOTIDE SEQUENCE [LARGE SCALE GENOMIC DNA]</scope>
    <source>
        <strain evidence="1 2">ATCC 50377</strain>
    </source>
</reference>
<name>A0A9P8RVF0_9EUKA</name>
<comment type="caution">
    <text evidence="1">The sequence shown here is derived from an EMBL/GenBank/DDBJ whole genome shotgun (WGS) entry which is preliminary data.</text>
</comment>
<accession>A0A9P8RVF0</accession>
<dbReference type="KEGG" id="ssao:94300878"/>
<evidence type="ECO:0000313" key="1">
    <source>
        <dbReference type="EMBL" id="KAH0570575.1"/>
    </source>
</evidence>
<dbReference type="RefSeq" id="XP_067761348.1">
    <property type="nucleotide sequence ID" value="XM_067910661.1"/>
</dbReference>
<proteinExistence type="predicted"/>
<organism evidence="1 2">
    <name type="scientific">Spironucleus salmonicida</name>
    <dbReference type="NCBI Taxonomy" id="348837"/>
    <lineage>
        <taxon>Eukaryota</taxon>
        <taxon>Metamonada</taxon>
        <taxon>Diplomonadida</taxon>
        <taxon>Hexamitidae</taxon>
        <taxon>Hexamitinae</taxon>
        <taxon>Spironucleus</taxon>
    </lineage>
</organism>
<dbReference type="EMBL" id="AUWU02000007">
    <property type="protein sequence ID" value="KAH0570575.1"/>
    <property type="molecule type" value="Genomic_DNA"/>
</dbReference>
<sequence length="163" mass="19012">MKTDLTLLPASSIIKAFQSRAGKMVNIQNAKKSKLTTRASFCSPICLAYSPNQFYTGSIDKPMRKSFDSSVEQQQFSIVDVESAENNLQQFRQNSKMEDIQNYQKWKENNNNVKRNREIGLKQQHKIEQLQFSLALNQLKQQRVTKYKEQVDEILSKKFKNQK</sequence>
<dbReference type="AlphaFoldDB" id="A0A9P8RVF0"/>
<dbReference type="GeneID" id="94300878"/>